<evidence type="ECO:0000313" key="1">
    <source>
        <dbReference type="EMBL" id="GAA2151678.1"/>
    </source>
</evidence>
<sequence>MQIIGAIERRQRLLEAIRAAGGQWDWQRARETYDVRPEPRVPRRDLQELCRGGYLTRVETGLYELPGWSASQAGAAE</sequence>
<protein>
    <submittedName>
        <fullName evidence="1">Uncharacterized protein</fullName>
    </submittedName>
</protein>
<accession>A0ABP5LQ48</accession>
<evidence type="ECO:0000313" key="2">
    <source>
        <dbReference type="Proteomes" id="UP001422759"/>
    </source>
</evidence>
<name>A0ABP5LQ48_9ACTN</name>
<comment type="caution">
    <text evidence="1">The sequence shown here is derived from an EMBL/GenBank/DDBJ whole genome shotgun (WGS) entry which is preliminary data.</text>
</comment>
<dbReference type="Proteomes" id="UP001422759">
    <property type="component" value="Unassembled WGS sequence"/>
</dbReference>
<keyword evidence="2" id="KW-1185">Reference proteome</keyword>
<proteinExistence type="predicted"/>
<organism evidence="1 2">
    <name type="scientific">Kitasatospora kazusensis</name>
    <dbReference type="NCBI Taxonomy" id="407974"/>
    <lineage>
        <taxon>Bacteria</taxon>
        <taxon>Bacillati</taxon>
        <taxon>Actinomycetota</taxon>
        <taxon>Actinomycetes</taxon>
        <taxon>Kitasatosporales</taxon>
        <taxon>Streptomycetaceae</taxon>
        <taxon>Kitasatospora</taxon>
    </lineage>
</organism>
<gene>
    <name evidence="1" type="ORF">GCM10009760_47340</name>
</gene>
<dbReference type="EMBL" id="BAAANT010000032">
    <property type="protein sequence ID" value="GAA2151678.1"/>
    <property type="molecule type" value="Genomic_DNA"/>
</dbReference>
<reference evidence="2" key="1">
    <citation type="journal article" date="2019" name="Int. J. Syst. Evol. Microbiol.">
        <title>The Global Catalogue of Microorganisms (GCM) 10K type strain sequencing project: providing services to taxonomists for standard genome sequencing and annotation.</title>
        <authorList>
            <consortium name="The Broad Institute Genomics Platform"/>
            <consortium name="The Broad Institute Genome Sequencing Center for Infectious Disease"/>
            <person name="Wu L."/>
            <person name="Ma J."/>
        </authorList>
    </citation>
    <scope>NUCLEOTIDE SEQUENCE [LARGE SCALE GENOMIC DNA]</scope>
    <source>
        <strain evidence="2">JCM 14560</strain>
    </source>
</reference>